<evidence type="ECO:0000256" key="1">
    <source>
        <dbReference type="ARBA" id="ARBA00022801"/>
    </source>
</evidence>
<dbReference type="Gene3D" id="3.40.50.1820">
    <property type="entry name" value="alpha/beta hydrolase"/>
    <property type="match status" value="1"/>
</dbReference>
<evidence type="ECO:0000313" key="4">
    <source>
        <dbReference type="EMBL" id="PIN16314.1"/>
    </source>
</evidence>
<evidence type="ECO:0000256" key="2">
    <source>
        <dbReference type="ARBA" id="ARBA00038334"/>
    </source>
</evidence>
<dbReference type="EMBL" id="NKXS01001896">
    <property type="protein sequence ID" value="PIN16314.1"/>
    <property type="molecule type" value="Genomic_DNA"/>
</dbReference>
<dbReference type="STRING" id="429701.A0A2G9HFL1"/>
<dbReference type="AlphaFoldDB" id="A0A2G9HFL1"/>
<dbReference type="GO" id="GO:0004301">
    <property type="term" value="F:epoxide hydrolase activity"/>
    <property type="evidence" value="ECO:0007669"/>
    <property type="project" value="UniProtKB-EC"/>
</dbReference>
<keyword evidence="1 4" id="KW-0378">Hydrolase</keyword>
<protein>
    <submittedName>
        <fullName evidence="4">Soluble epoxide hydrolase</fullName>
        <ecNumber evidence="4">3.3.2.10</ecNumber>
    </submittedName>
</protein>
<organism evidence="4 5">
    <name type="scientific">Handroanthus impetiginosus</name>
    <dbReference type="NCBI Taxonomy" id="429701"/>
    <lineage>
        <taxon>Eukaryota</taxon>
        <taxon>Viridiplantae</taxon>
        <taxon>Streptophyta</taxon>
        <taxon>Embryophyta</taxon>
        <taxon>Tracheophyta</taxon>
        <taxon>Spermatophyta</taxon>
        <taxon>Magnoliopsida</taxon>
        <taxon>eudicotyledons</taxon>
        <taxon>Gunneridae</taxon>
        <taxon>Pentapetalae</taxon>
        <taxon>asterids</taxon>
        <taxon>lamiids</taxon>
        <taxon>Lamiales</taxon>
        <taxon>Bignoniaceae</taxon>
        <taxon>Crescentiina</taxon>
        <taxon>Tabebuia alliance</taxon>
        <taxon>Handroanthus</taxon>
    </lineage>
</organism>
<dbReference type="OrthoDB" id="7130006at2759"/>
<dbReference type="Pfam" id="PF00561">
    <property type="entry name" value="Abhydrolase_1"/>
    <property type="match status" value="1"/>
</dbReference>
<name>A0A2G9HFL1_9LAMI</name>
<dbReference type="PRINTS" id="PR00412">
    <property type="entry name" value="EPOXHYDRLASE"/>
</dbReference>
<dbReference type="InterPro" id="IPR000639">
    <property type="entry name" value="Epox_hydrolase-like"/>
</dbReference>
<evidence type="ECO:0000259" key="3">
    <source>
        <dbReference type="Pfam" id="PF00561"/>
    </source>
</evidence>
<feature type="domain" description="AB hydrolase-1" evidence="3">
    <location>
        <begin position="29"/>
        <end position="64"/>
    </location>
</feature>
<reference evidence="5" key="1">
    <citation type="journal article" date="2018" name="Gigascience">
        <title>Genome assembly of the Pink Ipe (Handroanthus impetiginosus, Bignoniaceae), a highly valued, ecologically keystone Neotropical timber forest tree.</title>
        <authorList>
            <person name="Silva-Junior O.B."/>
            <person name="Grattapaglia D."/>
            <person name="Novaes E."/>
            <person name="Collevatti R.G."/>
        </authorList>
    </citation>
    <scope>NUCLEOTIDE SEQUENCE [LARGE SCALE GENOMIC DNA]</scope>
    <source>
        <strain evidence="5">cv. UFG-1</strain>
    </source>
</reference>
<comment type="similarity">
    <text evidence="2">Belongs to the AB hydrolase superfamily. Epoxide hydrolase family.</text>
</comment>
<accession>A0A2G9HFL1</accession>
<dbReference type="PANTHER" id="PTHR43329">
    <property type="entry name" value="EPOXIDE HYDROLASE"/>
    <property type="match status" value="1"/>
</dbReference>
<dbReference type="Proteomes" id="UP000231279">
    <property type="component" value="Unassembled WGS sequence"/>
</dbReference>
<sequence>MEEIEHRYIEVNGLKLHVVEIRSRSSPGVVFLHGFPKIWYSWRHQMVVVAKAGFRAIAMDYKGYELYDPPLVL</sequence>
<dbReference type="InterPro" id="IPR000073">
    <property type="entry name" value="AB_hydrolase_1"/>
</dbReference>
<dbReference type="EC" id="3.3.2.10" evidence="4"/>
<dbReference type="InterPro" id="IPR029058">
    <property type="entry name" value="AB_hydrolase_fold"/>
</dbReference>
<dbReference type="SUPFAM" id="SSF53474">
    <property type="entry name" value="alpha/beta-Hydrolases"/>
    <property type="match status" value="1"/>
</dbReference>
<keyword evidence="5" id="KW-1185">Reference proteome</keyword>
<gene>
    <name evidence="4" type="ORF">CDL12_11034</name>
</gene>
<proteinExistence type="inferred from homology"/>
<comment type="caution">
    <text evidence="4">The sequence shown here is derived from an EMBL/GenBank/DDBJ whole genome shotgun (WGS) entry which is preliminary data.</text>
</comment>
<evidence type="ECO:0000313" key="5">
    <source>
        <dbReference type="Proteomes" id="UP000231279"/>
    </source>
</evidence>